<reference evidence="3" key="1">
    <citation type="journal article" date="2005" name="Nature">
        <title>The map-based sequence of the rice genome.</title>
        <authorList>
            <consortium name="International rice genome sequencing project (IRGSP)"/>
            <person name="Matsumoto T."/>
            <person name="Wu J."/>
            <person name="Kanamori H."/>
            <person name="Katayose Y."/>
            <person name="Fujisawa M."/>
            <person name="Namiki N."/>
            <person name="Mizuno H."/>
            <person name="Yamamoto K."/>
            <person name="Antonio B.A."/>
            <person name="Baba T."/>
            <person name="Sakata K."/>
            <person name="Nagamura Y."/>
            <person name="Aoki H."/>
            <person name="Arikawa K."/>
            <person name="Arita K."/>
            <person name="Bito T."/>
            <person name="Chiden Y."/>
            <person name="Fujitsuka N."/>
            <person name="Fukunaka R."/>
            <person name="Hamada M."/>
            <person name="Harada C."/>
            <person name="Hayashi A."/>
            <person name="Hijishita S."/>
            <person name="Honda M."/>
            <person name="Hosokawa S."/>
            <person name="Ichikawa Y."/>
            <person name="Idonuma A."/>
            <person name="Iijima M."/>
            <person name="Ikeda M."/>
            <person name="Ikeno M."/>
            <person name="Ito K."/>
            <person name="Ito S."/>
            <person name="Ito T."/>
            <person name="Ito Y."/>
            <person name="Ito Y."/>
            <person name="Iwabuchi A."/>
            <person name="Kamiya K."/>
            <person name="Karasawa W."/>
            <person name="Kurita K."/>
            <person name="Katagiri S."/>
            <person name="Kikuta A."/>
            <person name="Kobayashi H."/>
            <person name="Kobayashi N."/>
            <person name="Machita K."/>
            <person name="Maehara T."/>
            <person name="Masukawa M."/>
            <person name="Mizubayashi T."/>
            <person name="Mukai Y."/>
            <person name="Nagasaki H."/>
            <person name="Nagata Y."/>
            <person name="Naito S."/>
            <person name="Nakashima M."/>
            <person name="Nakama Y."/>
            <person name="Nakamichi Y."/>
            <person name="Nakamura M."/>
            <person name="Meguro A."/>
            <person name="Negishi M."/>
            <person name="Ohta I."/>
            <person name="Ohta T."/>
            <person name="Okamoto M."/>
            <person name="Ono N."/>
            <person name="Saji S."/>
            <person name="Sakaguchi M."/>
            <person name="Sakai K."/>
            <person name="Shibata M."/>
            <person name="Shimokawa T."/>
            <person name="Song J."/>
            <person name="Takazaki Y."/>
            <person name="Terasawa K."/>
            <person name="Tsugane M."/>
            <person name="Tsuji K."/>
            <person name="Ueda S."/>
            <person name="Waki K."/>
            <person name="Yamagata H."/>
            <person name="Yamamoto M."/>
            <person name="Yamamoto S."/>
            <person name="Yamane H."/>
            <person name="Yoshiki S."/>
            <person name="Yoshihara R."/>
            <person name="Yukawa K."/>
            <person name="Zhong H."/>
            <person name="Yano M."/>
            <person name="Yuan Q."/>
            <person name="Ouyang S."/>
            <person name="Liu J."/>
            <person name="Jones K.M."/>
            <person name="Gansberger K."/>
            <person name="Moffat K."/>
            <person name="Hill J."/>
            <person name="Bera J."/>
            <person name="Fadrosh D."/>
            <person name="Jin S."/>
            <person name="Johri S."/>
            <person name="Kim M."/>
            <person name="Overton L."/>
            <person name="Reardon M."/>
            <person name="Tsitrin T."/>
            <person name="Vuong H."/>
            <person name="Weaver B."/>
            <person name="Ciecko A."/>
            <person name="Tallon L."/>
            <person name="Jackson J."/>
            <person name="Pai G."/>
            <person name="Aken S.V."/>
            <person name="Utterback T."/>
            <person name="Reidmuller S."/>
            <person name="Feldblyum T."/>
            <person name="Hsiao J."/>
            <person name="Zismann V."/>
            <person name="Iobst S."/>
            <person name="de Vazeille A.R."/>
            <person name="Buell C.R."/>
            <person name="Ying K."/>
            <person name="Li Y."/>
            <person name="Lu T."/>
            <person name="Huang Y."/>
            <person name="Zhao Q."/>
            <person name="Feng Q."/>
            <person name="Zhang L."/>
            <person name="Zhu J."/>
            <person name="Weng Q."/>
            <person name="Mu J."/>
            <person name="Lu Y."/>
            <person name="Fan D."/>
            <person name="Liu Y."/>
            <person name="Guan J."/>
            <person name="Zhang Y."/>
            <person name="Yu S."/>
            <person name="Liu X."/>
            <person name="Zhang Y."/>
            <person name="Hong G."/>
            <person name="Han B."/>
            <person name="Choisne N."/>
            <person name="Demange N."/>
            <person name="Orjeda G."/>
            <person name="Samain S."/>
            <person name="Cattolico L."/>
            <person name="Pelletier E."/>
            <person name="Couloux A."/>
            <person name="Segurens B."/>
            <person name="Wincker P."/>
            <person name="D'Hont A."/>
            <person name="Scarpelli C."/>
            <person name="Weissenbach J."/>
            <person name="Salanoubat M."/>
            <person name="Quetier F."/>
            <person name="Yu Y."/>
            <person name="Kim H.R."/>
            <person name="Rambo T."/>
            <person name="Currie J."/>
            <person name="Collura K."/>
            <person name="Luo M."/>
            <person name="Yang T."/>
            <person name="Ammiraju J.S.S."/>
            <person name="Engler F."/>
            <person name="Soderlund C."/>
            <person name="Wing R.A."/>
            <person name="Palmer L.E."/>
            <person name="de la Bastide M."/>
            <person name="Spiegel L."/>
            <person name="Nascimento L."/>
            <person name="Zutavern T."/>
            <person name="O'Shaughnessy A."/>
            <person name="Dike S."/>
            <person name="Dedhia N."/>
            <person name="Preston R."/>
            <person name="Balija V."/>
            <person name="McCombie W.R."/>
            <person name="Chow T."/>
            <person name="Chen H."/>
            <person name="Chung M."/>
            <person name="Chen C."/>
            <person name="Shaw J."/>
            <person name="Wu H."/>
            <person name="Hsiao K."/>
            <person name="Chao Y."/>
            <person name="Chu M."/>
            <person name="Cheng C."/>
            <person name="Hour A."/>
            <person name="Lee P."/>
            <person name="Lin S."/>
            <person name="Lin Y."/>
            <person name="Liou J."/>
            <person name="Liu S."/>
            <person name="Hsing Y."/>
            <person name="Raghuvanshi S."/>
            <person name="Mohanty A."/>
            <person name="Bharti A.K."/>
            <person name="Gaur A."/>
            <person name="Gupta V."/>
            <person name="Kumar D."/>
            <person name="Ravi V."/>
            <person name="Vij S."/>
            <person name="Kapur A."/>
            <person name="Khurana P."/>
            <person name="Khurana P."/>
            <person name="Khurana J.P."/>
            <person name="Tyagi A.K."/>
            <person name="Gaikwad K."/>
            <person name="Singh A."/>
            <person name="Dalal V."/>
            <person name="Srivastava S."/>
            <person name="Dixit A."/>
            <person name="Pal A.K."/>
            <person name="Ghazi I.A."/>
            <person name="Yadav M."/>
            <person name="Pandit A."/>
            <person name="Bhargava A."/>
            <person name="Sureshbabu K."/>
            <person name="Batra K."/>
            <person name="Sharma T.R."/>
            <person name="Mohapatra T."/>
            <person name="Singh N.K."/>
            <person name="Messing J."/>
            <person name="Nelson A.B."/>
            <person name="Fuks G."/>
            <person name="Kavchok S."/>
            <person name="Keizer G."/>
            <person name="Linton E."/>
            <person name="Llaca V."/>
            <person name="Song R."/>
            <person name="Tanyolac B."/>
            <person name="Young S."/>
            <person name="Ho-Il K."/>
            <person name="Hahn J.H."/>
            <person name="Sangsakoo G."/>
            <person name="Vanavichit A."/>
            <person name="de Mattos Luiz.A.T."/>
            <person name="Zimmer P.D."/>
            <person name="Malone G."/>
            <person name="Dellagostin O."/>
            <person name="de Oliveira A.C."/>
            <person name="Bevan M."/>
            <person name="Bancroft I."/>
            <person name="Minx P."/>
            <person name="Cordum H."/>
            <person name="Wilson R."/>
            <person name="Cheng Z."/>
            <person name="Jin W."/>
            <person name="Jiang J."/>
            <person name="Leong S.A."/>
            <person name="Iwama H."/>
            <person name="Gojobori T."/>
            <person name="Itoh T."/>
            <person name="Niimura Y."/>
            <person name="Fujii Y."/>
            <person name="Habara T."/>
            <person name="Sakai H."/>
            <person name="Sato Y."/>
            <person name="Wilson G."/>
            <person name="Kumar K."/>
            <person name="McCouch S."/>
            <person name="Juretic N."/>
            <person name="Hoen D."/>
            <person name="Wright S."/>
            <person name="Bruskiewich R."/>
            <person name="Bureau T."/>
            <person name="Miyao A."/>
            <person name="Hirochika H."/>
            <person name="Nishikawa T."/>
            <person name="Kadowaki K."/>
            <person name="Sugiura M."/>
            <person name="Burr B."/>
            <person name="Sasaki T."/>
        </authorList>
    </citation>
    <scope>NUCLEOTIDE SEQUENCE [LARGE SCALE GENOMIC DNA]</scope>
    <source>
        <strain evidence="3">cv. Nipponbare</strain>
    </source>
</reference>
<dbReference type="AlphaFoldDB" id="A0A0P0Y8H0"/>
<reference evidence="2 3" key="2">
    <citation type="journal article" date="2013" name="Plant Cell Physiol.">
        <title>Rice Annotation Project Database (RAP-DB): an integrative and interactive database for rice genomics.</title>
        <authorList>
            <person name="Sakai H."/>
            <person name="Lee S.S."/>
            <person name="Tanaka T."/>
            <person name="Numa H."/>
            <person name="Kim J."/>
            <person name="Kawahara Y."/>
            <person name="Wakimoto H."/>
            <person name="Yang C.C."/>
            <person name="Iwamoto M."/>
            <person name="Abe T."/>
            <person name="Yamada Y."/>
            <person name="Muto A."/>
            <person name="Inokuchi H."/>
            <person name="Ikemura T."/>
            <person name="Matsumoto T."/>
            <person name="Sasaki T."/>
            <person name="Itoh T."/>
        </authorList>
    </citation>
    <scope>NUCLEOTIDE SEQUENCE [LARGE SCALE GENOMIC DNA]</scope>
    <source>
        <strain evidence="3">cv. Nipponbare</strain>
    </source>
</reference>
<gene>
    <name evidence="2" type="ordered locus">Os12g0235600</name>
    <name evidence="2" type="ORF">OSNPB_120235600</name>
</gene>
<evidence type="ECO:0000313" key="2">
    <source>
        <dbReference type="EMBL" id="BAT16462.1"/>
    </source>
</evidence>
<proteinExistence type="predicted"/>
<sequence>TLVEPSTNRRRHLNTMKNDGNSMPDLSTQSSLFFRRGTLANVTNLTAAEVRRKHDRERYFHEGK</sequence>
<dbReference type="PaxDb" id="39947-A0A0P0Y8H0"/>
<name>A0A0P0Y8H0_ORYSJ</name>
<feature type="region of interest" description="Disordered" evidence="1">
    <location>
        <begin position="1"/>
        <end position="29"/>
    </location>
</feature>
<evidence type="ECO:0000256" key="1">
    <source>
        <dbReference type="SAM" id="MobiDB-lite"/>
    </source>
</evidence>
<keyword evidence="3" id="KW-1185">Reference proteome</keyword>
<organism evidence="2 3">
    <name type="scientific">Oryza sativa subsp. japonica</name>
    <name type="common">Rice</name>
    <dbReference type="NCBI Taxonomy" id="39947"/>
    <lineage>
        <taxon>Eukaryota</taxon>
        <taxon>Viridiplantae</taxon>
        <taxon>Streptophyta</taxon>
        <taxon>Embryophyta</taxon>
        <taxon>Tracheophyta</taxon>
        <taxon>Spermatophyta</taxon>
        <taxon>Magnoliopsida</taxon>
        <taxon>Liliopsida</taxon>
        <taxon>Poales</taxon>
        <taxon>Poaceae</taxon>
        <taxon>BOP clade</taxon>
        <taxon>Oryzoideae</taxon>
        <taxon>Oryzeae</taxon>
        <taxon>Oryzinae</taxon>
        <taxon>Oryza</taxon>
        <taxon>Oryza sativa</taxon>
    </lineage>
</organism>
<dbReference type="Gramene" id="Os12t0235600-01">
    <property type="protein sequence ID" value="Os12t0235600-01"/>
    <property type="gene ID" value="Os12g0235600"/>
</dbReference>
<feature type="non-terminal residue" evidence="2">
    <location>
        <position position="1"/>
    </location>
</feature>
<dbReference type="Proteomes" id="UP000059680">
    <property type="component" value="Chromosome 12"/>
</dbReference>
<protein>
    <submittedName>
        <fullName evidence="2">Os12g0235600 protein</fullName>
    </submittedName>
</protein>
<dbReference type="InParanoid" id="A0A0P0Y8H0"/>
<evidence type="ECO:0000313" key="3">
    <source>
        <dbReference type="Proteomes" id="UP000059680"/>
    </source>
</evidence>
<feature type="compositionally biased region" description="Polar residues" evidence="1">
    <location>
        <begin position="15"/>
        <end position="29"/>
    </location>
</feature>
<dbReference type="EMBL" id="AP014968">
    <property type="protein sequence ID" value="BAT16462.1"/>
    <property type="molecule type" value="Genomic_DNA"/>
</dbReference>
<accession>A0A0P0Y8H0</accession>
<reference evidence="2 3" key="3">
    <citation type="journal article" date="2013" name="Rice">
        <title>Improvement of the Oryza sativa Nipponbare reference genome using next generation sequence and optical map data.</title>
        <authorList>
            <person name="Kawahara Y."/>
            <person name="de la Bastide M."/>
            <person name="Hamilton J.P."/>
            <person name="Kanamori H."/>
            <person name="McCombie W.R."/>
            <person name="Ouyang S."/>
            <person name="Schwartz D.C."/>
            <person name="Tanaka T."/>
            <person name="Wu J."/>
            <person name="Zhou S."/>
            <person name="Childs K.L."/>
            <person name="Davidson R.M."/>
            <person name="Lin H."/>
            <person name="Quesada-Ocampo L."/>
            <person name="Vaillancourt B."/>
            <person name="Sakai H."/>
            <person name="Lee S.S."/>
            <person name="Kim J."/>
            <person name="Numa H."/>
            <person name="Itoh T."/>
            <person name="Buell C.R."/>
            <person name="Matsumoto T."/>
        </authorList>
    </citation>
    <scope>NUCLEOTIDE SEQUENCE [LARGE SCALE GENOMIC DNA]</scope>
    <source>
        <strain evidence="3">cv. Nipponbare</strain>
    </source>
</reference>